<dbReference type="PANTHER" id="PTHR42648">
    <property type="entry name" value="TRANSPOSASE, PUTATIVE-RELATED"/>
    <property type="match status" value="1"/>
</dbReference>
<dbReference type="Pfam" id="PF00665">
    <property type="entry name" value="rve"/>
    <property type="match status" value="1"/>
</dbReference>
<dbReference type="InterPro" id="IPR039537">
    <property type="entry name" value="Retrotran_Ty1/copia-like"/>
</dbReference>
<reference evidence="7" key="1">
    <citation type="submission" date="2020-01" db="EMBL/GenBank/DDBJ databases">
        <authorList>
            <person name="Mishra B."/>
        </authorList>
    </citation>
    <scope>NUCLEOTIDE SEQUENCE [LARGE SCALE GENOMIC DNA]</scope>
</reference>
<evidence type="ECO:0000313" key="7">
    <source>
        <dbReference type="EMBL" id="CAA7016742.1"/>
    </source>
</evidence>
<feature type="compositionally biased region" description="Low complexity" evidence="5">
    <location>
        <begin position="186"/>
        <end position="200"/>
    </location>
</feature>
<dbReference type="Proteomes" id="UP000467841">
    <property type="component" value="Unassembled WGS sequence"/>
</dbReference>
<dbReference type="EMBL" id="CACVBM020000244">
    <property type="protein sequence ID" value="CAA7016742.1"/>
    <property type="molecule type" value="Genomic_DNA"/>
</dbReference>
<feature type="region of interest" description="Disordered" evidence="5">
    <location>
        <begin position="702"/>
        <end position="787"/>
    </location>
</feature>
<evidence type="ECO:0000256" key="2">
    <source>
        <dbReference type="ARBA" id="ARBA00022723"/>
    </source>
</evidence>
<dbReference type="InterPro" id="IPR057670">
    <property type="entry name" value="SH3_retrovirus"/>
</dbReference>
<comment type="caution">
    <text evidence="7">The sequence shown here is derived from an EMBL/GenBank/DDBJ whole genome shotgun (WGS) entry which is preliminary data.</text>
</comment>
<dbReference type="SUPFAM" id="SSF53098">
    <property type="entry name" value="Ribonuclease H-like"/>
    <property type="match status" value="1"/>
</dbReference>
<proteinExistence type="predicted"/>
<dbReference type="OrthoDB" id="1265697at2759"/>
<keyword evidence="3" id="KW-0064">Aspartyl protease</keyword>
<sequence>MENMGRMISLNGANYHLWKGKMEDLLFVKEFHIPVFQEKKPEKKTDEEWILMHRQVCGLIRQWVDDNVLHHIENEVNARSLWLKLEQLYARKTGNNKMYMIKKLIELRYQEGTPMTDHLNEFQGLLNKLCDMGIKFDDEIHGLWLLGTLPDSWEVFRMSLCNSASEGTISMDLVKNSVLNEEARRQSNASSSRSDVLVSESRGRSTYRESKKNKNRSRSKSSRFANLECHYCHKKGHTKSHCWKLKKDNKQQGDGEDRVTVTEDQFFILLESDAINVACQDTSWVIDSGATTHATSHQDLFTTYTSGSYGSVKMGNDGSARVVGIGDICLETSLGTKLMLKGVKHVPDIRLNLISTGRLDDEGFYSLFGGGKWKLSRGSMVVARGDKFSSFYWMQAKVSKETVNALENDDAMELWHKRLGHMSEKGLCVLSKKSIPGISGLHLQKCAHCIAGKQHRVSFKSSAPSRLPEILDLVHSDVCGPMKTKSLGSASYFVTFIDDHSRKLWVYTMRTKDQVLGYFKHFVALVERQTGKKLKCIRSDNGGEYSGPFDAYCKEHGIRHQFTPPKTPQLNGLAERMNRTIVERVRCLISQSGLSMTFWGEALSTVVHVLNLSPSSPLNGDIPERVWTGKDVSYDHLRVFGCKAFVHIPKDERSKLEMKSRQCVFIGYGQDEFGYRFYDPVEKKLVRSRDVVFMEDQTIKDIDKSGNPTQSFESLIGPEVAPSTSVHGQVEGEVHSDTPNADAPAHDEGIGGHDDDHDGTPTTENLPAVRRSERGPKPSTRYDPSEYVLLTDGGEPESFMEALEDEHKDKWFGAMGEEMDSFEENHTFDLVKLPKGKKALLNKWVYRIKHEDTSLLPRYRARLVVKGYGQKKGVDFDEIFSPVVKMSSIRVVLGLAASLDLEVEQMDVKAAFLHGDLEEEIYMVQPEGFVKKGKEDLVCRLKKSLYGLKQAPRQWYKKFKSVMGEHGYKETTSDHCVFVQVFGDDDFIILLLYVDDMLIVGRNVSRIQELKKHLSQSFAMKDLGPAKQILGMRIVRDRGERLIHLSQEKYIEKVLRRFHMDKSKVVSTPLAAHFRLSSQQSPSTELEKQDMARVPYASAVGSLMYAMVCTRPDLAHAVGVVSRFLSNPGRDHWTAVKWILRYLRGTSSLKLTFGGTKPLLVSYTDSDMSGDVDSRKSTSGYLVTFAGGAVAWQSRLQKCVALSTTEAEFIAATEACKEVLWMKNFLADIGFKQDKYVLLCDSQSAICLGKNSTFHSRSKHIDRRYHWIRDVVASKEVELEKVHTDDNGADMMTKSLPRWKLEVCRGIAGMAVSST</sequence>
<feature type="region of interest" description="Disordered" evidence="5">
    <location>
        <begin position="183"/>
        <end position="221"/>
    </location>
</feature>
<dbReference type="GO" id="GO:0003676">
    <property type="term" value="F:nucleic acid binding"/>
    <property type="evidence" value="ECO:0007669"/>
    <property type="project" value="InterPro"/>
</dbReference>
<dbReference type="Pfam" id="PF25597">
    <property type="entry name" value="SH3_retrovirus"/>
    <property type="match status" value="1"/>
</dbReference>
<dbReference type="InterPro" id="IPR054722">
    <property type="entry name" value="PolX-like_BBD"/>
</dbReference>
<dbReference type="CDD" id="cd09272">
    <property type="entry name" value="RNase_HI_RT_Ty1"/>
    <property type="match status" value="1"/>
</dbReference>
<dbReference type="GO" id="GO:0006508">
    <property type="term" value="P:proteolysis"/>
    <property type="evidence" value="ECO:0007669"/>
    <property type="project" value="UniProtKB-KW"/>
</dbReference>
<evidence type="ECO:0000256" key="4">
    <source>
        <dbReference type="ARBA" id="ARBA00022801"/>
    </source>
</evidence>
<keyword evidence="4" id="KW-0378">Hydrolase</keyword>
<dbReference type="GO" id="GO:0046872">
    <property type="term" value="F:metal ion binding"/>
    <property type="evidence" value="ECO:0007669"/>
    <property type="project" value="UniProtKB-KW"/>
</dbReference>
<evidence type="ECO:0000256" key="3">
    <source>
        <dbReference type="ARBA" id="ARBA00022750"/>
    </source>
</evidence>
<keyword evidence="2" id="KW-0479">Metal-binding</keyword>
<evidence type="ECO:0000256" key="1">
    <source>
        <dbReference type="ARBA" id="ARBA00022670"/>
    </source>
</evidence>
<gene>
    <name evidence="7" type="ORF">MERR_LOCUS3977</name>
</gene>
<dbReference type="Pfam" id="PF13976">
    <property type="entry name" value="gag_pre-integrs"/>
    <property type="match status" value="1"/>
</dbReference>
<feature type="domain" description="Integrase catalytic" evidence="6">
    <location>
        <begin position="460"/>
        <end position="631"/>
    </location>
</feature>
<protein>
    <recommendedName>
        <fullName evidence="6">Integrase catalytic domain-containing protein</fullName>
    </recommendedName>
</protein>
<dbReference type="SUPFAM" id="SSF56672">
    <property type="entry name" value="DNA/RNA polymerases"/>
    <property type="match status" value="1"/>
</dbReference>
<dbReference type="Pfam" id="PF14223">
    <property type="entry name" value="Retrotran_gag_2"/>
    <property type="match status" value="1"/>
</dbReference>
<evidence type="ECO:0000256" key="5">
    <source>
        <dbReference type="SAM" id="MobiDB-lite"/>
    </source>
</evidence>
<keyword evidence="1" id="KW-0645">Protease</keyword>
<dbReference type="InterPro" id="IPR012337">
    <property type="entry name" value="RNaseH-like_sf"/>
</dbReference>
<dbReference type="InterPro" id="IPR013103">
    <property type="entry name" value="RVT_2"/>
</dbReference>
<feature type="compositionally biased region" description="Basic and acidic residues" evidence="5">
    <location>
        <begin position="201"/>
        <end position="212"/>
    </location>
</feature>
<dbReference type="Gene3D" id="3.30.420.10">
    <property type="entry name" value="Ribonuclease H-like superfamily/Ribonuclease H"/>
    <property type="match status" value="1"/>
</dbReference>
<dbReference type="InterPro" id="IPR036397">
    <property type="entry name" value="RNaseH_sf"/>
</dbReference>
<accession>A0A6D2HJZ4</accession>
<dbReference type="InterPro" id="IPR025724">
    <property type="entry name" value="GAG-pre-integrase_dom"/>
</dbReference>
<dbReference type="GO" id="GO:0004190">
    <property type="term" value="F:aspartic-type endopeptidase activity"/>
    <property type="evidence" value="ECO:0007669"/>
    <property type="project" value="UniProtKB-KW"/>
</dbReference>
<keyword evidence="8" id="KW-1185">Reference proteome</keyword>
<evidence type="ECO:0000313" key="8">
    <source>
        <dbReference type="Proteomes" id="UP000467841"/>
    </source>
</evidence>
<dbReference type="GO" id="GO:0015074">
    <property type="term" value="P:DNA integration"/>
    <property type="evidence" value="ECO:0007669"/>
    <property type="project" value="InterPro"/>
</dbReference>
<feature type="compositionally biased region" description="Basic and acidic residues" evidence="5">
    <location>
        <begin position="744"/>
        <end position="759"/>
    </location>
</feature>
<dbReference type="InterPro" id="IPR043502">
    <property type="entry name" value="DNA/RNA_pol_sf"/>
</dbReference>
<name>A0A6D2HJZ4_9BRAS</name>
<dbReference type="Pfam" id="PF07727">
    <property type="entry name" value="RVT_2"/>
    <property type="match status" value="1"/>
</dbReference>
<organism evidence="7 8">
    <name type="scientific">Microthlaspi erraticum</name>
    <dbReference type="NCBI Taxonomy" id="1685480"/>
    <lineage>
        <taxon>Eukaryota</taxon>
        <taxon>Viridiplantae</taxon>
        <taxon>Streptophyta</taxon>
        <taxon>Embryophyta</taxon>
        <taxon>Tracheophyta</taxon>
        <taxon>Spermatophyta</taxon>
        <taxon>Magnoliopsida</taxon>
        <taxon>eudicotyledons</taxon>
        <taxon>Gunneridae</taxon>
        <taxon>Pentapetalae</taxon>
        <taxon>rosids</taxon>
        <taxon>malvids</taxon>
        <taxon>Brassicales</taxon>
        <taxon>Brassicaceae</taxon>
        <taxon>Coluteocarpeae</taxon>
        <taxon>Microthlaspi</taxon>
    </lineage>
</organism>
<dbReference type="InterPro" id="IPR001584">
    <property type="entry name" value="Integrase_cat-core"/>
</dbReference>
<dbReference type="PANTHER" id="PTHR42648:SF28">
    <property type="entry name" value="TRANSPOSON-ENCODED PROTEIN WITH RIBONUCLEASE H-LIKE AND RETROVIRUS ZINC FINGER-LIKE DOMAINS"/>
    <property type="match status" value="1"/>
</dbReference>
<evidence type="ECO:0000259" key="6">
    <source>
        <dbReference type="PROSITE" id="PS50994"/>
    </source>
</evidence>
<dbReference type="Pfam" id="PF22936">
    <property type="entry name" value="Pol_BBD"/>
    <property type="match status" value="1"/>
</dbReference>
<dbReference type="PROSITE" id="PS50994">
    <property type="entry name" value="INTEGRASE"/>
    <property type="match status" value="1"/>
</dbReference>